<dbReference type="PANTHER" id="PTHR44846:SF16">
    <property type="entry name" value="TRANSCRIPTIONAL REGULATOR PHNF-RELATED"/>
    <property type="match status" value="1"/>
</dbReference>
<dbReference type="Pfam" id="PF07702">
    <property type="entry name" value="UTRA"/>
    <property type="match status" value="1"/>
</dbReference>
<feature type="domain" description="HTH gntR-type" evidence="4">
    <location>
        <begin position="1"/>
        <end position="69"/>
    </location>
</feature>
<comment type="caution">
    <text evidence="5">The sequence shown here is derived from an EMBL/GenBank/DDBJ whole genome shotgun (WGS) entry which is preliminary data.</text>
</comment>
<evidence type="ECO:0000259" key="4">
    <source>
        <dbReference type="PROSITE" id="PS50949"/>
    </source>
</evidence>
<dbReference type="InterPro" id="IPR011663">
    <property type="entry name" value="UTRA"/>
</dbReference>
<evidence type="ECO:0000256" key="1">
    <source>
        <dbReference type="ARBA" id="ARBA00023015"/>
    </source>
</evidence>
<dbReference type="RefSeq" id="WP_346245432.1">
    <property type="nucleotide sequence ID" value="NZ_JBDIZK010000002.1"/>
</dbReference>
<dbReference type="EMBL" id="JBDIZK010000002">
    <property type="protein sequence ID" value="MEN3746432.1"/>
    <property type="molecule type" value="Genomic_DNA"/>
</dbReference>
<reference evidence="5 6" key="1">
    <citation type="submission" date="2024-05" db="EMBL/GenBank/DDBJ databases">
        <title>Sphingomonas sp. HF-S3 16S ribosomal RNA gene Genome sequencing and assembly.</title>
        <authorList>
            <person name="Lee H."/>
        </authorList>
    </citation>
    <scope>NUCLEOTIDE SEQUENCE [LARGE SCALE GENOMIC DNA]</scope>
    <source>
        <strain evidence="5 6">HF-S3</strain>
    </source>
</reference>
<proteinExistence type="predicted"/>
<organism evidence="5 6">
    <name type="scientific">Sphingomonas rustica</name>
    <dbReference type="NCBI Taxonomy" id="3103142"/>
    <lineage>
        <taxon>Bacteria</taxon>
        <taxon>Pseudomonadati</taxon>
        <taxon>Pseudomonadota</taxon>
        <taxon>Alphaproteobacteria</taxon>
        <taxon>Sphingomonadales</taxon>
        <taxon>Sphingomonadaceae</taxon>
        <taxon>Sphingomonas</taxon>
    </lineage>
</organism>
<dbReference type="Gene3D" id="3.40.1410.10">
    <property type="entry name" value="Chorismate lyase-like"/>
    <property type="match status" value="1"/>
</dbReference>
<dbReference type="InterPro" id="IPR050679">
    <property type="entry name" value="Bact_HTH_transcr_reg"/>
</dbReference>
<evidence type="ECO:0000256" key="3">
    <source>
        <dbReference type="ARBA" id="ARBA00023163"/>
    </source>
</evidence>
<accession>A0ABV0B4C2</accession>
<dbReference type="SUPFAM" id="SSF46785">
    <property type="entry name" value="Winged helix' DNA-binding domain"/>
    <property type="match status" value="1"/>
</dbReference>
<dbReference type="PANTHER" id="PTHR44846">
    <property type="entry name" value="MANNOSYL-D-GLYCERATE TRANSPORT/METABOLISM SYSTEM REPRESSOR MNGR-RELATED"/>
    <property type="match status" value="1"/>
</dbReference>
<dbReference type="InterPro" id="IPR000524">
    <property type="entry name" value="Tscrpt_reg_HTH_GntR"/>
</dbReference>
<sequence>MTIEARIHAEIEARIRSGEWAPGTRIPYEHELVARHRCARATVNKALTRLAREGLIERRRRAGSFVARPRIRSAVVEVPDIGALIAARGEAYRWQLVSRATVGDRLELCGVHHAGTSPFGWESRWLDLTTVAEARTTDFTTQAPGSWLLDSVPWTDARHRICALGAGPVEAGHLQIAPDSPCLKIERWTWRAGASVTHAVQIFPADHYDLVEDFGPRG</sequence>
<dbReference type="InterPro" id="IPR036388">
    <property type="entry name" value="WH-like_DNA-bd_sf"/>
</dbReference>
<keyword evidence="6" id="KW-1185">Reference proteome</keyword>
<evidence type="ECO:0000256" key="2">
    <source>
        <dbReference type="ARBA" id="ARBA00023125"/>
    </source>
</evidence>
<dbReference type="InterPro" id="IPR028978">
    <property type="entry name" value="Chorismate_lyase_/UTRA_dom_sf"/>
</dbReference>
<name>A0ABV0B4C2_9SPHN</name>
<dbReference type="SMART" id="SM00866">
    <property type="entry name" value="UTRA"/>
    <property type="match status" value="1"/>
</dbReference>
<dbReference type="PRINTS" id="PR00035">
    <property type="entry name" value="HTHGNTR"/>
</dbReference>
<dbReference type="PROSITE" id="PS50949">
    <property type="entry name" value="HTH_GNTR"/>
    <property type="match status" value="1"/>
</dbReference>
<dbReference type="SMART" id="SM00345">
    <property type="entry name" value="HTH_GNTR"/>
    <property type="match status" value="1"/>
</dbReference>
<keyword evidence="1" id="KW-0805">Transcription regulation</keyword>
<dbReference type="CDD" id="cd07377">
    <property type="entry name" value="WHTH_GntR"/>
    <property type="match status" value="1"/>
</dbReference>
<protein>
    <submittedName>
        <fullName evidence="5">GntR family transcriptional regulator</fullName>
    </submittedName>
</protein>
<evidence type="ECO:0000313" key="6">
    <source>
        <dbReference type="Proteomes" id="UP001427805"/>
    </source>
</evidence>
<dbReference type="SUPFAM" id="SSF64288">
    <property type="entry name" value="Chorismate lyase-like"/>
    <property type="match status" value="1"/>
</dbReference>
<dbReference type="Pfam" id="PF00392">
    <property type="entry name" value="GntR"/>
    <property type="match status" value="1"/>
</dbReference>
<keyword evidence="3" id="KW-0804">Transcription</keyword>
<gene>
    <name evidence="5" type="ORF">TPR58_04575</name>
</gene>
<evidence type="ECO:0000313" key="5">
    <source>
        <dbReference type="EMBL" id="MEN3746432.1"/>
    </source>
</evidence>
<dbReference type="Proteomes" id="UP001427805">
    <property type="component" value="Unassembled WGS sequence"/>
</dbReference>
<dbReference type="Gene3D" id="1.10.10.10">
    <property type="entry name" value="Winged helix-like DNA-binding domain superfamily/Winged helix DNA-binding domain"/>
    <property type="match status" value="1"/>
</dbReference>
<dbReference type="InterPro" id="IPR036390">
    <property type="entry name" value="WH_DNA-bd_sf"/>
</dbReference>
<keyword evidence="2" id="KW-0238">DNA-binding</keyword>